<evidence type="ECO:0000256" key="9">
    <source>
        <dbReference type="ARBA" id="ARBA00022692"/>
    </source>
</evidence>
<reference evidence="20 21" key="1">
    <citation type="submission" date="2016-05" db="EMBL/GenBank/DDBJ databases">
        <title>Microbial solvent formation.</title>
        <authorList>
            <person name="Poehlein A."/>
            <person name="Montoya Solano J.D."/>
            <person name="Flitsch S."/>
            <person name="Krabben P."/>
            <person name="Duerre P."/>
            <person name="Daniel R."/>
        </authorList>
    </citation>
    <scope>NUCLEOTIDE SEQUENCE [LARGE SCALE GENOMIC DNA]</scope>
    <source>
        <strain evidence="20 21">DSM 2619</strain>
    </source>
</reference>
<keyword evidence="6" id="KW-1003">Cell membrane</keyword>
<keyword evidence="9 17" id="KW-0812">Transmembrane</keyword>
<evidence type="ECO:0000256" key="6">
    <source>
        <dbReference type="ARBA" id="ARBA00022475"/>
    </source>
</evidence>
<evidence type="ECO:0000256" key="7">
    <source>
        <dbReference type="ARBA" id="ARBA00022519"/>
    </source>
</evidence>
<evidence type="ECO:0000256" key="1">
    <source>
        <dbReference type="ARBA" id="ARBA00004429"/>
    </source>
</evidence>
<dbReference type="CDD" id="cd05387">
    <property type="entry name" value="BY-kinase"/>
    <property type="match status" value="1"/>
</dbReference>
<accession>A0A1S8TDP1</accession>
<dbReference type="InterPro" id="IPR050445">
    <property type="entry name" value="Bact_polysacc_biosynth/exp"/>
</dbReference>
<evidence type="ECO:0000256" key="4">
    <source>
        <dbReference type="ARBA" id="ARBA00008883"/>
    </source>
</evidence>
<dbReference type="GO" id="GO:0005524">
    <property type="term" value="F:ATP binding"/>
    <property type="evidence" value="ECO:0007669"/>
    <property type="project" value="UniProtKB-KW"/>
</dbReference>
<dbReference type="Pfam" id="PF02706">
    <property type="entry name" value="Wzz"/>
    <property type="match status" value="1"/>
</dbReference>
<feature type="domain" description="Polysaccharide chain length determinant N-terminal" evidence="18">
    <location>
        <begin position="5"/>
        <end position="94"/>
    </location>
</feature>
<keyword evidence="8 20" id="KW-0808">Transferase</keyword>
<dbReference type="STRING" id="29367.CLPUN_30600"/>
<dbReference type="EC" id="2.7.10.2" evidence="5"/>
<evidence type="ECO:0000256" key="13">
    <source>
        <dbReference type="ARBA" id="ARBA00022989"/>
    </source>
</evidence>
<dbReference type="SUPFAM" id="SSF52540">
    <property type="entry name" value="P-loop containing nucleoside triphosphate hydrolases"/>
    <property type="match status" value="1"/>
</dbReference>
<evidence type="ECO:0000256" key="12">
    <source>
        <dbReference type="ARBA" id="ARBA00022840"/>
    </source>
</evidence>
<evidence type="ECO:0000256" key="10">
    <source>
        <dbReference type="ARBA" id="ARBA00022741"/>
    </source>
</evidence>
<evidence type="ECO:0000256" key="17">
    <source>
        <dbReference type="SAM" id="Phobius"/>
    </source>
</evidence>
<dbReference type="NCBIfam" id="TIGR01007">
    <property type="entry name" value="eps_fam"/>
    <property type="match status" value="1"/>
</dbReference>
<evidence type="ECO:0000313" key="21">
    <source>
        <dbReference type="Proteomes" id="UP000190890"/>
    </source>
</evidence>
<dbReference type="PANTHER" id="PTHR32309:SF13">
    <property type="entry name" value="FERRIC ENTEROBACTIN TRANSPORT PROTEIN FEPE"/>
    <property type="match status" value="1"/>
</dbReference>
<name>A0A1S8TDP1_9CLOT</name>
<comment type="similarity">
    <text evidence="4">Belongs to the etk/wzc family.</text>
</comment>
<keyword evidence="10" id="KW-0547">Nucleotide-binding</keyword>
<dbReference type="AlphaFoldDB" id="A0A1S8TDP1"/>
<keyword evidence="7" id="KW-0997">Cell inner membrane</keyword>
<evidence type="ECO:0000259" key="18">
    <source>
        <dbReference type="Pfam" id="PF02706"/>
    </source>
</evidence>
<keyword evidence="14 17" id="KW-0472">Membrane</keyword>
<dbReference type="Proteomes" id="UP000190890">
    <property type="component" value="Unassembled WGS sequence"/>
</dbReference>
<proteinExistence type="inferred from homology"/>
<keyword evidence="12" id="KW-0067">ATP-binding</keyword>
<comment type="similarity">
    <text evidence="2">Belongs to the CpsC/CapA family.</text>
</comment>
<dbReference type="RefSeq" id="WP_242954149.1">
    <property type="nucleotide sequence ID" value="NZ_LZZM01000180.1"/>
</dbReference>
<evidence type="ECO:0000256" key="3">
    <source>
        <dbReference type="ARBA" id="ARBA00007316"/>
    </source>
</evidence>
<evidence type="ECO:0000256" key="15">
    <source>
        <dbReference type="ARBA" id="ARBA00023137"/>
    </source>
</evidence>
<dbReference type="Gene3D" id="3.40.50.300">
    <property type="entry name" value="P-loop containing nucleotide triphosphate hydrolases"/>
    <property type="match status" value="1"/>
</dbReference>
<feature type="transmembrane region" description="Helical" evidence="17">
    <location>
        <begin position="173"/>
        <end position="194"/>
    </location>
</feature>
<sequence length="432" mass="48833">MIEENLSMRDIIIILKKRWEVIVGLELSFTILAIVLSFFIIVPTYEARSKIFMGKGDMINSNYNDSDVQMNKNLIKTYAELVQTNDFIEKTIKEYDINITSEEVLKRLTVIPDIDTQILEIKAIGKDKYLVEKITESISSEFVKESKKLIPYNNSIIIENVKLPKDKKNPNEVTNISIGFILGLMFGVLVVIFLENFNNRINTKEKLEKVIDIPVIGSIPQEKIKRRNRGRRLAIENNCNSIQSEAYRQLRNNISYSFSEEGFSIIAIISPEMATGKSIISSNIALAFSEINKNVVIVDCNLRNPSLHKIFNISNMQGLSDVFIGKEKVENVIKEYSKNMSILTCGKVLSNSSEMLGSNIMSEVLECLKNRYDLIILDTASIQNFTDTHLLSTKADGNVFVVKAEKTKIEALVESKKILDKIGAKIIGTVLN</sequence>
<evidence type="ECO:0000256" key="8">
    <source>
        <dbReference type="ARBA" id="ARBA00022679"/>
    </source>
</evidence>
<comment type="similarity">
    <text evidence="3">Belongs to the CpsD/CapB family.</text>
</comment>
<comment type="caution">
    <text evidence="20">The sequence shown here is derived from an EMBL/GenBank/DDBJ whole genome shotgun (WGS) entry which is preliminary data.</text>
</comment>
<evidence type="ECO:0000259" key="19">
    <source>
        <dbReference type="Pfam" id="PF13614"/>
    </source>
</evidence>
<keyword evidence="13 17" id="KW-1133">Transmembrane helix</keyword>
<evidence type="ECO:0000256" key="11">
    <source>
        <dbReference type="ARBA" id="ARBA00022777"/>
    </source>
</evidence>
<dbReference type="GO" id="GO:0005886">
    <property type="term" value="C:plasma membrane"/>
    <property type="evidence" value="ECO:0007669"/>
    <property type="project" value="UniProtKB-SubCell"/>
</dbReference>
<protein>
    <recommendedName>
        <fullName evidence="5">non-specific protein-tyrosine kinase</fullName>
        <ecNumber evidence="5">2.7.10.2</ecNumber>
    </recommendedName>
</protein>
<evidence type="ECO:0000256" key="16">
    <source>
        <dbReference type="ARBA" id="ARBA00051245"/>
    </source>
</evidence>
<feature type="transmembrane region" description="Helical" evidence="17">
    <location>
        <begin position="21"/>
        <end position="42"/>
    </location>
</feature>
<keyword evidence="21" id="KW-1185">Reference proteome</keyword>
<dbReference type="InterPro" id="IPR025669">
    <property type="entry name" value="AAA_dom"/>
</dbReference>
<dbReference type="InterPro" id="IPR027417">
    <property type="entry name" value="P-loop_NTPase"/>
</dbReference>
<dbReference type="InterPro" id="IPR003856">
    <property type="entry name" value="LPS_length_determ_N"/>
</dbReference>
<organism evidence="20 21">
    <name type="scientific">Clostridium puniceum</name>
    <dbReference type="NCBI Taxonomy" id="29367"/>
    <lineage>
        <taxon>Bacteria</taxon>
        <taxon>Bacillati</taxon>
        <taxon>Bacillota</taxon>
        <taxon>Clostridia</taxon>
        <taxon>Eubacteriales</taxon>
        <taxon>Clostridiaceae</taxon>
        <taxon>Clostridium</taxon>
    </lineage>
</organism>
<comment type="catalytic activity">
    <reaction evidence="16">
        <text>L-tyrosyl-[protein] + ATP = O-phospho-L-tyrosyl-[protein] + ADP + H(+)</text>
        <dbReference type="Rhea" id="RHEA:10596"/>
        <dbReference type="Rhea" id="RHEA-COMP:10136"/>
        <dbReference type="Rhea" id="RHEA-COMP:20101"/>
        <dbReference type="ChEBI" id="CHEBI:15378"/>
        <dbReference type="ChEBI" id="CHEBI:30616"/>
        <dbReference type="ChEBI" id="CHEBI:46858"/>
        <dbReference type="ChEBI" id="CHEBI:61978"/>
        <dbReference type="ChEBI" id="CHEBI:456216"/>
        <dbReference type="EC" id="2.7.10.2"/>
    </reaction>
</comment>
<dbReference type="EMBL" id="LZZM01000180">
    <property type="protein sequence ID" value="OOM75826.1"/>
    <property type="molecule type" value="Genomic_DNA"/>
</dbReference>
<evidence type="ECO:0000313" key="20">
    <source>
        <dbReference type="EMBL" id="OOM75826.1"/>
    </source>
</evidence>
<dbReference type="PANTHER" id="PTHR32309">
    <property type="entry name" value="TYROSINE-PROTEIN KINASE"/>
    <property type="match status" value="1"/>
</dbReference>
<keyword evidence="11 20" id="KW-0418">Kinase</keyword>
<comment type="subcellular location">
    <subcellularLocation>
        <location evidence="1">Cell inner membrane</location>
        <topology evidence="1">Multi-pass membrane protein</topology>
    </subcellularLocation>
</comment>
<evidence type="ECO:0000256" key="5">
    <source>
        <dbReference type="ARBA" id="ARBA00011903"/>
    </source>
</evidence>
<dbReference type="Pfam" id="PF13614">
    <property type="entry name" value="AAA_31"/>
    <property type="match status" value="1"/>
</dbReference>
<feature type="domain" description="AAA" evidence="19">
    <location>
        <begin position="265"/>
        <end position="412"/>
    </location>
</feature>
<keyword evidence="15" id="KW-0829">Tyrosine-protein kinase</keyword>
<gene>
    <name evidence="20" type="primary">ywqD_3</name>
    <name evidence="20" type="ORF">CLPUN_30600</name>
</gene>
<evidence type="ECO:0000256" key="14">
    <source>
        <dbReference type="ARBA" id="ARBA00023136"/>
    </source>
</evidence>
<evidence type="ECO:0000256" key="2">
    <source>
        <dbReference type="ARBA" id="ARBA00006683"/>
    </source>
</evidence>
<dbReference type="InterPro" id="IPR005702">
    <property type="entry name" value="Wzc-like_C"/>
</dbReference>
<dbReference type="GO" id="GO:0004715">
    <property type="term" value="F:non-membrane spanning protein tyrosine kinase activity"/>
    <property type="evidence" value="ECO:0007669"/>
    <property type="project" value="UniProtKB-EC"/>
</dbReference>